<evidence type="ECO:0000256" key="2">
    <source>
        <dbReference type="ARBA" id="ARBA00023015"/>
    </source>
</evidence>
<evidence type="ECO:0000256" key="5">
    <source>
        <dbReference type="ARBA" id="ARBA00023242"/>
    </source>
</evidence>
<dbReference type="Proteomes" id="UP000324897">
    <property type="component" value="Unassembled WGS sequence"/>
</dbReference>
<name>A0A5J9SXA7_9POAL</name>
<dbReference type="InterPro" id="IPR015300">
    <property type="entry name" value="DNA-bd_pseudobarrel_sf"/>
</dbReference>
<dbReference type="EMBL" id="RWGY01000165">
    <property type="protein sequence ID" value="TVU03595.1"/>
    <property type="molecule type" value="Genomic_DNA"/>
</dbReference>
<organism evidence="8 9">
    <name type="scientific">Eragrostis curvula</name>
    <name type="common">weeping love grass</name>
    <dbReference type="NCBI Taxonomy" id="38414"/>
    <lineage>
        <taxon>Eukaryota</taxon>
        <taxon>Viridiplantae</taxon>
        <taxon>Streptophyta</taxon>
        <taxon>Embryophyta</taxon>
        <taxon>Tracheophyta</taxon>
        <taxon>Spermatophyta</taxon>
        <taxon>Magnoliopsida</taxon>
        <taxon>Liliopsida</taxon>
        <taxon>Poales</taxon>
        <taxon>Poaceae</taxon>
        <taxon>PACMAD clade</taxon>
        <taxon>Chloridoideae</taxon>
        <taxon>Eragrostideae</taxon>
        <taxon>Eragrostidinae</taxon>
        <taxon>Eragrostis</taxon>
    </lineage>
</organism>
<feature type="non-terminal residue" evidence="8">
    <location>
        <position position="1"/>
    </location>
</feature>
<dbReference type="SUPFAM" id="SSF101936">
    <property type="entry name" value="DNA-binding pseudobarrel domain"/>
    <property type="match status" value="4"/>
</dbReference>
<evidence type="ECO:0000259" key="7">
    <source>
        <dbReference type="PROSITE" id="PS50863"/>
    </source>
</evidence>
<keyword evidence="2" id="KW-0805">Transcription regulation</keyword>
<dbReference type="PROSITE" id="PS50863">
    <property type="entry name" value="B3"/>
    <property type="match status" value="2"/>
</dbReference>
<dbReference type="PANTHER" id="PTHR31674:SF86">
    <property type="entry name" value="B3 DOMAIN-CONTAINING PROTEIN OS04G0347400-RELATED"/>
    <property type="match status" value="1"/>
</dbReference>
<keyword evidence="9" id="KW-1185">Reference proteome</keyword>
<keyword evidence="3" id="KW-0238">DNA-binding</keyword>
<comment type="caution">
    <text evidence="8">The sequence shown here is derived from an EMBL/GenBank/DDBJ whole genome shotgun (WGS) entry which is preliminary data.</text>
</comment>
<accession>A0A5J9SXA7</accession>
<dbReference type="Gene3D" id="2.40.330.10">
    <property type="entry name" value="DNA-binding pseudobarrel domain"/>
    <property type="match status" value="4"/>
</dbReference>
<keyword evidence="4" id="KW-0804">Transcription</keyword>
<feature type="domain" description="TF-B3" evidence="7">
    <location>
        <begin position="438"/>
        <end position="533"/>
    </location>
</feature>
<feature type="domain" description="TF-B3" evidence="7">
    <location>
        <begin position="295"/>
        <end position="391"/>
    </location>
</feature>
<feature type="compositionally biased region" description="Basic residues" evidence="6">
    <location>
        <begin position="250"/>
        <end position="261"/>
    </location>
</feature>
<dbReference type="PANTHER" id="PTHR31674">
    <property type="entry name" value="B3 DOMAIN-CONTAINING PROTEIN REM-LIKE 3-RELATED"/>
    <property type="match status" value="1"/>
</dbReference>
<evidence type="ECO:0000256" key="1">
    <source>
        <dbReference type="ARBA" id="ARBA00004123"/>
    </source>
</evidence>
<evidence type="ECO:0000256" key="4">
    <source>
        <dbReference type="ARBA" id="ARBA00023163"/>
    </source>
</evidence>
<dbReference type="InterPro" id="IPR039218">
    <property type="entry name" value="REM_fam"/>
</dbReference>
<comment type="subcellular location">
    <subcellularLocation>
        <location evidence="1">Nucleus</location>
    </subcellularLocation>
</comment>
<dbReference type="CDD" id="cd10017">
    <property type="entry name" value="B3_DNA"/>
    <property type="match status" value="2"/>
</dbReference>
<dbReference type="SMART" id="SM01019">
    <property type="entry name" value="B3"/>
    <property type="match status" value="4"/>
</dbReference>
<protein>
    <recommendedName>
        <fullName evidence="7">TF-B3 domain-containing protein</fullName>
    </recommendedName>
</protein>
<sequence>MASPAHSGAAARKHLRVLLPFSRKSLRIPDELAEDIGAGEAHVVIPFGKGKVRRVEVGRDGDGAFLGRGWPEFADACGVGAGWLLVLRHHGAGVLTVKAFDDTGCLRMQAREPPAAAMSNKNPPRRPQFINVLPRGFMDKMEVPSKIVQDYISKEHLDNQMAIITGTFGKKIQIQLEMNQSSMFFAAGWSQLMAFHGITEANYLLLRHEGNMMFTVKVFEPEGCQRDFTHEGIGMQQTSALPVLKKKHAKPFASGQKRKKGWPNSEGQKKPKTDNSSLQKASLQRRSFYDIGPPSWIKKVINTSTLENHLALARDFCDAIGLRKRCTVTLKTSMDSTRYWQVQGAQYSNNSYMLHRGWRRFCQENSLKEGDVCTFHIIETALWHVVIMRCKEKINQFFNKGKQDRSICEEPRETKGSMTSVNKASSARKCVFDIGPPAWIKKTINTSTIKNVFSLPLSFCVAIGLREPCIITLKTSMSSSMSWQARVVPKKYNNHMCGSGWKRFCQENGLKEGDICTFNVIETTLWHVIIVRR</sequence>
<evidence type="ECO:0000313" key="8">
    <source>
        <dbReference type="EMBL" id="TVU03595.1"/>
    </source>
</evidence>
<dbReference type="OrthoDB" id="670056at2759"/>
<proteinExistence type="predicted"/>
<dbReference type="GO" id="GO:0003677">
    <property type="term" value="F:DNA binding"/>
    <property type="evidence" value="ECO:0007669"/>
    <property type="project" value="UniProtKB-KW"/>
</dbReference>
<feature type="region of interest" description="Disordered" evidence="6">
    <location>
        <begin position="250"/>
        <end position="281"/>
    </location>
</feature>
<dbReference type="GO" id="GO:0005634">
    <property type="term" value="C:nucleus"/>
    <property type="evidence" value="ECO:0007669"/>
    <property type="project" value="UniProtKB-SubCell"/>
</dbReference>
<evidence type="ECO:0000256" key="6">
    <source>
        <dbReference type="SAM" id="MobiDB-lite"/>
    </source>
</evidence>
<reference evidence="8 9" key="1">
    <citation type="journal article" date="2019" name="Sci. Rep.">
        <title>A high-quality genome of Eragrostis curvula grass provides insights into Poaceae evolution and supports new strategies to enhance forage quality.</title>
        <authorList>
            <person name="Carballo J."/>
            <person name="Santos B.A.C.M."/>
            <person name="Zappacosta D."/>
            <person name="Garbus I."/>
            <person name="Selva J.P."/>
            <person name="Gallo C.A."/>
            <person name="Diaz A."/>
            <person name="Albertini E."/>
            <person name="Caccamo M."/>
            <person name="Echenique V."/>
        </authorList>
    </citation>
    <scope>NUCLEOTIDE SEQUENCE [LARGE SCALE GENOMIC DNA]</scope>
    <source>
        <strain evidence="9">cv. Victoria</strain>
        <tissue evidence="8">Leaf</tissue>
    </source>
</reference>
<evidence type="ECO:0000256" key="3">
    <source>
        <dbReference type="ARBA" id="ARBA00023125"/>
    </source>
</evidence>
<dbReference type="Gramene" id="TVU03595">
    <property type="protein sequence ID" value="TVU03595"/>
    <property type="gene ID" value="EJB05_50913"/>
</dbReference>
<keyword evidence="5" id="KW-0539">Nucleus</keyword>
<gene>
    <name evidence="8" type="ORF">EJB05_50913</name>
</gene>
<dbReference type="AlphaFoldDB" id="A0A5J9SXA7"/>
<dbReference type="Pfam" id="PF02362">
    <property type="entry name" value="B3"/>
    <property type="match status" value="3"/>
</dbReference>
<dbReference type="InterPro" id="IPR003340">
    <property type="entry name" value="B3_DNA-bd"/>
</dbReference>
<evidence type="ECO:0000313" key="9">
    <source>
        <dbReference type="Proteomes" id="UP000324897"/>
    </source>
</evidence>